<sequence>MVRILVLQIHNNGERIKDDSRAIDQNRNTANRVELEKLRVRLFSLQQIDWFVLIFEPFEVESNSDSEGTRAPPI</sequence>
<organism evidence="1">
    <name type="scientific">Lotus japonicus</name>
    <name type="common">Lotus corniculatus var. japonicus</name>
    <dbReference type="NCBI Taxonomy" id="34305"/>
    <lineage>
        <taxon>Eukaryota</taxon>
        <taxon>Viridiplantae</taxon>
        <taxon>Streptophyta</taxon>
        <taxon>Embryophyta</taxon>
        <taxon>Tracheophyta</taxon>
        <taxon>Spermatophyta</taxon>
        <taxon>Magnoliopsida</taxon>
        <taxon>eudicotyledons</taxon>
        <taxon>Gunneridae</taxon>
        <taxon>Pentapetalae</taxon>
        <taxon>rosids</taxon>
        <taxon>fabids</taxon>
        <taxon>Fabales</taxon>
        <taxon>Fabaceae</taxon>
        <taxon>Papilionoideae</taxon>
        <taxon>50 kb inversion clade</taxon>
        <taxon>NPAAA clade</taxon>
        <taxon>Hologalegina</taxon>
        <taxon>robinioid clade</taxon>
        <taxon>Loteae</taxon>
        <taxon>Lotus</taxon>
    </lineage>
</organism>
<reference evidence="1" key="1">
    <citation type="submission" date="2012-05" db="EMBL/GenBank/DDBJ databases">
        <authorList>
            <person name="Krishnakumar V."/>
            <person name="Cheung F."/>
            <person name="Xiao Y."/>
            <person name="Chan A."/>
            <person name="Moskal W.A."/>
            <person name="Town C.D."/>
        </authorList>
    </citation>
    <scope>NUCLEOTIDE SEQUENCE</scope>
</reference>
<evidence type="ECO:0000313" key="1">
    <source>
        <dbReference type="EMBL" id="AFK34116.1"/>
    </source>
</evidence>
<proteinExistence type="evidence at transcript level"/>
<dbReference type="EMBL" id="BT134321">
    <property type="protein sequence ID" value="AFK34116.1"/>
    <property type="molecule type" value="mRNA"/>
</dbReference>
<accession>I3S1H4</accession>
<protein>
    <submittedName>
        <fullName evidence="1">Uncharacterized protein</fullName>
    </submittedName>
</protein>
<dbReference type="AlphaFoldDB" id="I3S1H4"/>
<name>I3S1H4_LOTJA</name>